<dbReference type="PRINTS" id="PR00463">
    <property type="entry name" value="EP450I"/>
</dbReference>
<evidence type="ECO:0000256" key="9">
    <source>
        <dbReference type="RuleBase" id="RU000461"/>
    </source>
</evidence>
<dbReference type="InterPro" id="IPR036396">
    <property type="entry name" value="Cyt_P450_sf"/>
</dbReference>
<dbReference type="SUPFAM" id="SSF48264">
    <property type="entry name" value="Cytochrome P450"/>
    <property type="match status" value="1"/>
</dbReference>
<dbReference type="PANTHER" id="PTHR46300:SF7">
    <property type="entry name" value="P450, PUTATIVE (EUROFUNG)-RELATED"/>
    <property type="match status" value="1"/>
</dbReference>
<dbReference type="GO" id="GO:0020037">
    <property type="term" value="F:heme binding"/>
    <property type="evidence" value="ECO:0007669"/>
    <property type="project" value="InterPro"/>
</dbReference>
<feature type="binding site" description="axial binding residue" evidence="8">
    <location>
        <position position="441"/>
    </location>
    <ligand>
        <name>heme</name>
        <dbReference type="ChEBI" id="CHEBI:30413"/>
    </ligand>
    <ligandPart>
        <name>Fe</name>
        <dbReference type="ChEBI" id="CHEBI:18248"/>
    </ligandPart>
</feature>
<keyword evidence="6 8" id="KW-0408">Iron</keyword>
<dbReference type="Gene3D" id="1.10.630.10">
    <property type="entry name" value="Cytochrome P450"/>
    <property type="match status" value="1"/>
</dbReference>
<proteinExistence type="inferred from homology"/>
<accession>A0A6A5ZIV1</accession>
<evidence type="ECO:0000256" key="6">
    <source>
        <dbReference type="ARBA" id="ARBA00023004"/>
    </source>
</evidence>
<evidence type="ECO:0000313" key="10">
    <source>
        <dbReference type="EMBL" id="KAF2119066.1"/>
    </source>
</evidence>
<dbReference type="EMBL" id="ML977316">
    <property type="protein sequence ID" value="KAF2119066.1"/>
    <property type="molecule type" value="Genomic_DNA"/>
</dbReference>
<evidence type="ECO:0000313" key="11">
    <source>
        <dbReference type="Proteomes" id="UP000799770"/>
    </source>
</evidence>
<evidence type="ECO:0000256" key="4">
    <source>
        <dbReference type="ARBA" id="ARBA00022723"/>
    </source>
</evidence>
<keyword evidence="3 8" id="KW-0349">Heme</keyword>
<dbReference type="GO" id="GO:0016705">
    <property type="term" value="F:oxidoreductase activity, acting on paired donors, with incorporation or reduction of molecular oxygen"/>
    <property type="evidence" value="ECO:0007669"/>
    <property type="project" value="InterPro"/>
</dbReference>
<dbReference type="InterPro" id="IPR002401">
    <property type="entry name" value="Cyt_P450_E_grp-I"/>
</dbReference>
<evidence type="ECO:0000256" key="2">
    <source>
        <dbReference type="ARBA" id="ARBA00010617"/>
    </source>
</evidence>
<sequence>MAQIVILCVAFLAIYFLRRRLFSRKDKQLPLPPGPSGLPLVGNIQDLPAPGAVEFQHWLRHKDLYGPISSVTVLGQTMIIIHDKDIALELMEKRASIHSGRPKMKFGFDLVGWINTMSSLQYGHTHRLYRKYAYQQLGSKAVVSKYWPLQEAVVGRALWRIYCDNGGNLTKHLKTEVGELILKLVYGYTIEPKKNDPLVDRVDEVMEQFSEAVVPGRWLVDIIPSLEHLPEWLPGAGFKRTARLWRKTLMDCVSIPYEYVKQQKKFEKSERSLVSSAIDQAVHEKTLDSEVEHAIKWTAVSLYTGGADTSVIIMSAFFLAMSMHPDVQRKAQEEIDRVVGTSRLPTFGDRENLPYINAIVDEAQRWHPLAVMGLPHASDKEDTINGYRIPKGSLLLPAVWWYTRDPEVYHNPEAFKPERYFEPYSEPSATTFTWGFGRRICPGRVLADSSLYLTFVQALALFDIRCPIDDNGKGLKQLHDYESGLLCRPKPFKVVVRPRSKEHEITVQRIIERYPFENSGAGQLQSIGL</sequence>
<organism evidence="10 11">
    <name type="scientific">Lophiotrema nucula</name>
    <dbReference type="NCBI Taxonomy" id="690887"/>
    <lineage>
        <taxon>Eukaryota</taxon>
        <taxon>Fungi</taxon>
        <taxon>Dikarya</taxon>
        <taxon>Ascomycota</taxon>
        <taxon>Pezizomycotina</taxon>
        <taxon>Dothideomycetes</taxon>
        <taxon>Pleosporomycetidae</taxon>
        <taxon>Pleosporales</taxon>
        <taxon>Lophiotremataceae</taxon>
        <taxon>Lophiotrema</taxon>
    </lineage>
</organism>
<keyword evidence="7 9" id="KW-0503">Monooxygenase</keyword>
<reference evidence="10" key="1">
    <citation type="journal article" date="2020" name="Stud. Mycol.">
        <title>101 Dothideomycetes genomes: a test case for predicting lifestyles and emergence of pathogens.</title>
        <authorList>
            <person name="Haridas S."/>
            <person name="Albert R."/>
            <person name="Binder M."/>
            <person name="Bloem J."/>
            <person name="Labutti K."/>
            <person name="Salamov A."/>
            <person name="Andreopoulos B."/>
            <person name="Baker S."/>
            <person name="Barry K."/>
            <person name="Bills G."/>
            <person name="Bluhm B."/>
            <person name="Cannon C."/>
            <person name="Castanera R."/>
            <person name="Culley D."/>
            <person name="Daum C."/>
            <person name="Ezra D."/>
            <person name="Gonzalez J."/>
            <person name="Henrissat B."/>
            <person name="Kuo A."/>
            <person name="Liang C."/>
            <person name="Lipzen A."/>
            <person name="Lutzoni F."/>
            <person name="Magnuson J."/>
            <person name="Mondo S."/>
            <person name="Nolan M."/>
            <person name="Ohm R."/>
            <person name="Pangilinan J."/>
            <person name="Park H.-J."/>
            <person name="Ramirez L."/>
            <person name="Alfaro M."/>
            <person name="Sun H."/>
            <person name="Tritt A."/>
            <person name="Yoshinaga Y."/>
            <person name="Zwiers L.-H."/>
            <person name="Turgeon B."/>
            <person name="Goodwin S."/>
            <person name="Spatafora J."/>
            <person name="Crous P."/>
            <person name="Grigoriev I."/>
        </authorList>
    </citation>
    <scope>NUCLEOTIDE SEQUENCE</scope>
    <source>
        <strain evidence="10">CBS 627.86</strain>
    </source>
</reference>
<keyword evidence="4 8" id="KW-0479">Metal-binding</keyword>
<keyword evidence="11" id="KW-1185">Reference proteome</keyword>
<name>A0A6A5ZIV1_9PLEO</name>
<evidence type="ECO:0000256" key="1">
    <source>
        <dbReference type="ARBA" id="ARBA00001971"/>
    </source>
</evidence>
<gene>
    <name evidence="10" type="ORF">BDV96DRAFT_516016</name>
</gene>
<dbReference type="PANTHER" id="PTHR46300">
    <property type="entry name" value="P450, PUTATIVE (EUROFUNG)-RELATED-RELATED"/>
    <property type="match status" value="1"/>
</dbReference>
<dbReference type="OrthoDB" id="2789670at2759"/>
<dbReference type="InterPro" id="IPR017972">
    <property type="entry name" value="Cyt_P450_CS"/>
</dbReference>
<dbReference type="PROSITE" id="PS00086">
    <property type="entry name" value="CYTOCHROME_P450"/>
    <property type="match status" value="1"/>
</dbReference>
<dbReference type="AlphaFoldDB" id="A0A6A5ZIV1"/>
<dbReference type="GO" id="GO:0004497">
    <property type="term" value="F:monooxygenase activity"/>
    <property type="evidence" value="ECO:0007669"/>
    <property type="project" value="UniProtKB-KW"/>
</dbReference>
<comment type="cofactor">
    <cofactor evidence="1 8">
        <name>heme</name>
        <dbReference type="ChEBI" id="CHEBI:30413"/>
    </cofactor>
</comment>
<dbReference type="InterPro" id="IPR001128">
    <property type="entry name" value="Cyt_P450"/>
</dbReference>
<evidence type="ECO:0000256" key="3">
    <source>
        <dbReference type="ARBA" id="ARBA00022617"/>
    </source>
</evidence>
<evidence type="ECO:0000256" key="7">
    <source>
        <dbReference type="ARBA" id="ARBA00023033"/>
    </source>
</evidence>
<keyword evidence="5 9" id="KW-0560">Oxidoreductase</keyword>
<dbReference type="Proteomes" id="UP000799770">
    <property type="component" value="Unassembled WGS sequence"/>
</dbReference>
<dbReference type="GO" id="GO:0005506">
    <property type="term" value="F:iron ion binding"/>
    <property type="evidence" value="ECO:0007669"/>
    <property type="project" value="InterPro"/>
</dbReference>
<evidence type="ECO:0000256" key="8">
    <source>
        <dbReference type="PIRSR" id="PIRSR602401-1"/>
    </source>
</evidence>
<evidence type="ECO:0000256" key="5">
    <source>
        <dbReference type="ARBA" id="ARBA00023002"/>
    </source>
</evidence>
<protein>
    <submittedName>
        <fullName evidence="10">Cytochrome P450</fullName>
    </submittedName>
</protein>
<dbReference type="InterPro" id="IPR050364">
    <property type="entry name" value="Cytochrome_P450_fung"/>
</dbReference>
<dbReference type="CDD" id="cd11065">
    <property type="entry name" value="CYP64-like"/>
    <property type="match status" value="1"/>
</dbReference>
<dbReference type="Pfam" id="PF00067">
    <property type="entry name" value="p450"/>
    <property type="match status" value="1"/>
</dbReference>
<comment type="similarity">
    <text evidence="2 9">Belongs to the cytochrome P450 family.</text>
</comment>